<evidence type="ECO:0000313" key="2">
    <source>
        <dbReference type="WBParaSite" id="nRc.2.0.1.t37506-RA"/>
    </source>
</evidence>
<name>A0A915KHN9_ROMCU</name>
<dbReference type="WBParaSite" id="nRc.2.0.1.t37506-RA">
    <property type="protein sequence ID" value="nRc.2.0.1.t37506-RA"/>
    <property type="gene ID" value="nRc.2.0.1.g37506"/>
</dbReference>
<keyword evidence="1" id="KW-1185">Reference proteome</keyword>
<dbReference type="AlphaFoldDB" id="A0A915KHN9"/>
<organism evidence="1 2">
    <name type="scientific">Romanomermis culicivorax</name>
    <name type="common">Nematode worm</name>
    <dbReference type="NCBI Taxonomy" id="13658"/>
    <lineage>
        <taxon>Eukaryota</taxon>
        <taxon>Metazoa</taxon>
        <taxon>Ecdysozoa</taxon>
        <taxon>Nematoda</taxon>
        <taxon>Enoplea</taxon>
        <taxon>Dorylaimia</taxon>
        <taxon>Mermithida</taxon>
        <taxon>Mermithoidea</taxon>
        <taxon>Mermithidae</taxon>
        <taxon>Romanomermis</taxon>
    </lineage>
</organism>
<reference evidence="2" key="1">
    <citation type="submission" date="2022-11" db="UniProtKB">
        <authorList>
            <consortium name="WormBaseParasite"/>
        </authorList>
    </citation>
    <scope>IDENTIFICATION</scope>
</reference>
<protein>
    <submittedName>
        <fullName evidence="2">Uncharacterized protein</fullName>
    </submittedName>
</protein>
<sequence length="68" mass="7774">FFVAKKSFLEEFWPPLEQAENALSSIIIIRIFLCGRPVPSSTMWSWFPFESNKNKGSKPIALQTAKVN</sequence>
<accession>A0A915KHN9</accession>
<proteinExistence type="predicted"/>
<dbReference type="Proteomes" id="UP000887565">
    <property type="component" value="Unplaced"/>
</dbReference>
<evidence type="ECO:0000313" key="1">
    <source>
        <dbReference type="Proteomes" id="UP000887565"/>
    </source>
</evidence>